<feature type="transmembrane region" description="Helical" evidence="1">
    <location>
        <begin position="76"/>
        <end position="97"/>
    </location>
</feature>
<dbReference type="HOGENOM" id="CLU_1397476_0_0_1"/>
<dbReference type="UCSC" id="F18C12.4">
    <property type="organism name" value="c. elegans"/>
</dbReference>
<dbReference type="KEGG" id="cel:CELE_F18C12.4"/>
<name>Q7YX25_CAEEL</name>
<dbReference type="eggNOG" id="ENOG502RAK4">
    <property type="taxonomic scope" value="Eukaryota"/>
</dbReference>
<keyword evidence="2" id="KW-0732">Signal</keyword>
<keyword evidence="1" id="KW-0812">Transmembrane</keyword>
<gene>
    <name evidence="3" type="ORF">CELE_F18C12.4</name>
    <name evidence="3 5" type="ORF">F18C12.4</name>
</gene>
<dbReference type="AGR" id="WB:WBGene00008935"/>
<dbReference type="PaxDb" id="6239-F18C12.4"/>
<evidence type="ECO:0000313" key="5">
    <source>
        <dbReference type="WormBase" id="F18C12.4"/>
    </source>
</evidence>
<evidence type="ECO:0000256" key="2">
    <source>
        <dbReference type="SAM" id="SignalP"/>
    </source>
</evidence>
<dbReference type="OrthoDB" id="5840043at2759"/>
<evidence type="ECO:0000313" key="3">
    <source>
        <dbReference type="EMBL" id="CAE17805.1"/>
    </source>
</evidence>
<dbReference type="InParanoid" id="Q7YX25"/>
<keyword evidence="1" id="KW-0472">Membrane</keyword>
<dbReference type="OMA" id="HYEGHEK"/>
<evidence type="ECO:0000313" key="4">
    <source>
        <dbReference type="Proteomes" id="UP000001940"/>
    </source>
</evidence>
<protein>
    <submittedName>
        <fullName evidence="3">Small integral membrane protein 29</fullName>
    </submittedName>
</protein>
<dbReference type="Proteomes" id="UP000001940">
    <property type="component" value="Chromosome I"/>
</dbReference>
<proteinExistence type="predicted"/>
<dbReference type="CTD" id="3565959"/>
<feature type="signal peptide" evidence="2">
    <location>
        <begin position="1"/>
        <end position="19"/>
    </location>
</feature>
<dbReference type="Bgee" id="WBGene00008935">
    <property type="expression patterns" value="Expressed in embryo and 2 other cell types or tissues"/>
</dbReference>
<accession>Q7YX25</accession>
<feature type="chain" id="PRO_5004295392" evidence="2">
    <location>
        <begin position="20"/>
        <end position="195"/>
    </location>
</feature>
<dbReference type="RefSeq" id="NP_001021396.1">
    <property type="nucleotide sequence ID" value="NM_001026225.1"/>
</dbReference>
<organism evidence="3 4">
    <name type="scientific">Caenorhabditis elegans</name>
    <dbReference type="NCBI Taxonomy" id="6239"/>
    <lineage>
        <taxon>Eukaryota</taxon>
        <taxon>Metazoa</taxon>
        <taxon>Ecdysozoa</taxon>
        <taxon>Nematoda</taxon>
        <taxon>Chromadorea</taxon>
        <taxon>Rhabditida</taxon>
        <taxon>Rhabditina</taxon>
        <taxon>Rhabditomorpha</taxon>
        <taxon>Rhabditoidea</taxon>
        <taxon>Rhabditidae</taxon>
        <taxon>Peloderinae</taxon>
        <taxon>Caenorhabditis</taxon>
    </lineage>
</organism>
<dbReference type="WormBase" id="F18C12.4">
    <property type="protein sequence ID" value="CE34818"/>
    <property type="gene ID" value="WBGene00008935"/>
</dbReference>
<dbReference type="EMBL" id="BX284601">
    <property type="protein sequence ID" value="CAE17805.1"/>
    <property type="molecule type" value="Genomic_DNA"/>
</dbReference>
<evidence type="ECO:0000256" key="1">
    <source>
        <dbReference type="SAM" id="Phobius"/>
    </source>
</evidence>
<keyword evidence="4" id="KW-1185">Reference proteome</keyword>
<sequence length="195" mass="22896">MECAILVLSCILSVRLADGSPETQMDSLAGYQKSGKGPTVIFINHFYTLPMESYPHKINGPTKEIPPDERFLLPDYLTYMYCIFLTIFSIIILLHLLRRRPIDHFTGLMHTPWNKEEESQFVEMKDAWKSDSSRHFFYKHWTNHVSTSQKLSETFERDFDPVLEGMSDNDYAKKKKLILDIMRLVRRNELVDDDN</sequence>
<dbReference type="GeneID" id="3565959"/>
<reference evidence="3 4" key="1">
    <citation type="journal article" date="1998" name="Science">
        <title>Genome sequence of the nematode C. elegans: a platform for investigating biology.</title>
        <authorList>
            <consortium name="The C. elegans sequencing consortium"/>
            <person name="Sulson J.E."/>
            <person name="Waterston R."/>
        </authorList>
    </citation>
    <scope>NUCLEOTIDE SEQUENCE [LARGE SCALE GENOMIC DNA]</scope>
    <source>
        <strain evidence="3 4">Bristol N2</strain>
    </source>
</reference>
<dbReference type="AlphaFoldDB" id="Q7YX25"/>
<dbReference type="STRING" id="6239.F18C12.4.1"/>
<keyword evidence="1" id="KW-1133">Transmembrane helix</keyword>
<dbReference type="FunCoup" id="Q7YX25">
    <property type="interactions" value="308"/>
</dbReference>